<proteinExistence type="predicted"/>
<evidence type="ECO:0000259" key="3">
    <source>
        <dbReference type="Pfam" id="PF14244"/>
    </source>
</evidence>
<feature type="compositionally biased region" description="Polar residues" evidence="1">
    <location>
        <begin position="453"/>
        <end position="462"/>
    </location>
</feature>
<feature type="domain" description="Retrotransposon Copia-like N-terminal" evidence="3">
    <location>
        <begin position="38"/>
        <end position="81"/>
    </location>
</feature>
<accession>A0AAW2WRL2</accession>
<feature type="domain" description="Retroviral polymerase SH3-like" evidence="4">
    <location>
        <begin position="343"/>
        <end position="404"/>
    </location>
</feature>
<dbReference type="Pfam" id="PF14244">
    <property type="entry name" value="Retrotran_gag_3"/>
    <property type="match status" value="1"/>
</dbReference>
<organism evidence="5">
    <name type="scientific">Sesamum latifolium</name>
    <dbReference type="NCBI Taxonomy" id="2727402"/>
    <lineage>
        <taxon>Eukaryota</taxon>
        <taxon>Viridiplantae</taxon>
        <taxon>Streptophyta</taxon>
        <taxon>Embryophyta</taxon>
        <taxon>Tracheophyta</taxon>
        <taxon>Spermatophyta</taxon>
        <taxon>Magnoliopsida</taxon>
        <taxon>eudicotyledons</taxon>
        <taxon>Gunneridae</taxon>
        <taxon>Pentapetalae</taxon>
        <taxon>asterids</taxon>
        <taxon>lamiids</taxon>
        <taxon>Lamiales</taxon>
        <taxon>Pedaliaceae</taxon>
        <taxon>Sesamum</taxon>
    </lineage>
</organism>
<evidence type="ECO:0000259" key="2">
    <source>
        <dbReference type="Pfam" id="PF07727"/>
    </source>
</evidence>
<dbReference type="AlphaFoldDB" id="A0AAW2WRL2"/>
<dbReference type="InterPro" id="IPR013103">
    <property type="entry name" value="RVT_2"/>
</dbReference>
<protein>
    <submittedName>
        <fullName evidence="5">Retrovirus-related Pol polyprotein from transposon TNT 1-94</fullName>
    </submittedName>
</protein>
<reference evidence="5" key="2">
    <citation type="journal article" date="2024" name="Plant">
        <title>Genomic evolution and insights into agronomic trait innovations of Sesamum species.</title>
        <authorList>
            <person name="Miao H."/>
            <person name="Wang L."/>
            <person name="Qu L."/>
            <person name="Liu H."/>
            <person name="Sun Y."/>
            <person name="Le M."/>
            <person name="Wang Q."/>
            <person name="Wei S."/>
            <person name="Zheng Y."/>
            <person name="Lin W."/>
            <person name="Duan Y."/>
            <person name="Cao H."/>
            <person name="Xiong S."/>
            <person name="Wang X."/>
            <person name="Wei L."/>
            <person name="Li C."/>
            <person name="Ma Q."/>
            <person name="Ju M."/>
            <person name="Zhao R."/>
            <person name="Li G."/>
            <person name="Mu C."/>
            <person name="Tian Q."/>
            <person name="Mei H."/>
            <person name="Zhang T."/>
            <person name="Gao T."/>
            <person name="Zhang H."/>
        </authorList>
    </citation>
    <scope>NUCLEOTIDE SEQUENCE</scope>
    <source>
        <strain evidence="5">KEN1</strain>
    </source>
</reference>
<dbReference type="Pfam" id="PF07727">
    <property type="entry name" value="RVT_2"/>
    <property type="match status" value="1"/>
</dbReference>
<name>A0AAW2WRL2_9LAMI</name>
<evidence type="ECO:0000256" key="1">
    <source>
        <dbReference type="SAM" id="MobiDB-lite"/>
    </source>
</evidence>
<reference evidence="5" key="1">
    <citation type="submission" date="2020-06" db="EMBL/GenBank/DDBJ databases">
        <authorList>
            <person name="Li T."/>
            <person name="Hu X."/>
            <person name="Zhang T."/>
            <person name="Song X."/>
            <person name="Zhang H."/>
            <person name="Dai N."/>
            <person name="Sheng W."/>
            <person name="Hou X."/>
            <person name="Wei L."/>
        </authorList>
    </citation>
    <scope>NUCLEOTIDE SEQUENCE</scope>
    <source>
        <strain evidence="5">KEN1</strain>
        <tissue evidence="5">Leaf</tissue>
    </source>
</reference>
<dbReference type="EMBL" id="JACGWN010000007">
    <property type="protein sequence ID" value="KAL0443916.1"/>
    <property type="molecule type" value="Genomic_DNA"/>
</dbReference>
<feature type="domain" description="Reverse transcriptase Ty1/copia-type" evidence="2">
    <location>
        <begin position="490"/>
        <end position="583"/>
    </location>
</feature>
<evidence type="ECO:0000313" key="5">
    <source>
        <dbReference type="EMBL" id="KAL0443916.1"/>
    </source>
</evidence>
<feature type="compositionally biased region" description="Low complexity" evidence="1">
    <location>
        <begin position="442"/>
        <end position="452"/>
    </location>
</feature>
<gene>
    <name evidence="5" type="ORF">Slati_2114300</name>
</gene>
<sequence>MIHALCDSRLLSRYGCSAINFDGRSHDDREELSYSDLESSGMVFVSSPLNGDNYLVWRRAMRFALRSRMKLSFIDGQSVRPLEGSPDLNEWIRKDYLVITWILNNVSKSIVDAFIYVTSTRCLWLELEARYGKNYYLKIRKLWDELACLDPLPACTCAAHKGMVAREASDQLMQFLMGLSSPFANVRSQILVMYPRSDVSKAFVMLLNVENELHKSGHTKDICFRLHGIPDWYRDLTDKKSKRGGRGKEAFARAVSLDAGHMQNMKGSETHLSDILRTELKKLLKEESTSVEGPRTLLDMVQSILLRLRNLRYIHYQQNSFPCPYELLFAKPPQYNHLKVFGCLCYATNTDPHKIKLYPRASKCVFIGYAPGQKGYKIYDLFTHSCFVSIDVLFYESIFPFSSGNPALQSCCPIPLVPQSVDDSCAPTIPPNIDPLPLPSTSAPLSSSPDLSCTTSPVSATSDPVHEPPRRYARMSVKLCWMLDFIEPWSYKEAATSTVFHLKFKDDEIVDRYKARLVANGYTQVDGVDYAKAVTVHLLLAVAAPRNWEIHQLDVNNAFLHGRLDEEIFMTPPEGYQVADRSEPRSYKEAATSTEWRETMNTENLALEHNQTWEITKLPPGNEQLDASRCFV</sequence>
<comment type="caution">
    <text evidence="5">The sequence shown here is derived from an EMBL/GenBank/DDBJ whole genome shotgun (WGS) entry which is preliminary data.</text>
</comment>
<dbReference type="Pfam" id="PF25597">
    <property type="entry name" value="SH3_retrovirus"/>
    <property type="match status" value="1"/>
</dbReference>
<dbReference type="PANTHER" id="PTHR37610:SF40">
    <property type="entry name" value="OS01G0909600 PROTEIN"/>
    <property type="match status" value="1"/>
</dbReference>
<dbReference type="PANTHER" id="PTHR37610">
    <property type="entry name" value="CCHC-TYPE DOMAIN-CONTAINING PROTEIN"/>
    <property type="match status" value="1"/>
</dbReference>
<dbReference type="InterPro" id="IPR057670">
    <property type="entry name" value="SH3_retrovirus"/>
</dbReference>
<feature type="region of interest" description="Disordered" evidence="1">
    <location>
        <begin position="442"/>
        <end position="465"/>
    </location>
</feature>
<evidence type="ECO:0000259" key="4">
    <source>
        <dbReference type="Pfam" id="PF25597"/>
    </source>
</evidence>
<dbReference type="InterPro" id="IPR029472">
    <property type="entry name" value="Copia-like_N"/>
</dbReference>